<feature type="domain" description="ABC3 transporter permease C-terminal" evidence="8">
    <location>
        <begin position="296"/>
        <end position="409"/>
    </location>
</feature>
<comment type="similarity">
    <text evidence="6">Belongs to the ABC-4 integral membrane protein family.</text>
</comment>
<keyword evidence="2" id="KW-1003">Cell membrane</keyword>
<name>A0ABS3Z347_9BACT</name>
<gene>
    <name evidence="10" type="ORF">J7I42_30170</name>
</gene>
<evidence type="ECO:0000256" key="4">
    <source>
        <dbReference type="ARBA" id="ARBA00022989"/>
    </source>
</evidence>
<organism evidence="10 11">
    <name type="scientific">Niastella soli</name>
    <dbReference type="NCBI Taxonomy" id="2821487"/>
    <lineage>
        <taxon>Bacteria</taxon>
        <taxon>Pseudomonadati</taxon>
        <taxon>Bacteroidota</taxon>
        <taxon>Chitinophagia</taxon>
        <taxon>Chitinophagales</taxon>
        <taxon>Chitinophagaceae</taxon>
        <taxon>Niastella</taxon>
    </lineage>
</organism>
<evidence type="ECO:0000256" key="3">
    <source>
        <dbReference type="ARBA" id="ARBA00022692"/>
    </source>
</evidence>
<feature type="transmembrane region" description="Helical" evidence="7">
    <location>
        <begin position="294"/>
        <end position="315"/>
    </location>
</feature>
<protein>
    <submittedName>
        <fullName evidence="10">ABC transporter permease</fullName>
    </submittedName>
</protein>
<feature type="transmembrane region" description="Helical" evidence="7">
    <location>
        <begin position="369"/>
        <end position="399"/>
    </location>
</feature>
<keyword evidence="3 7" id="KW-0812">Transmembrane</keyword>
<reference evidence="10 11" key="1">
    <citation type="submission" date="2021-03" db="EMBL/GenBank/DDBJ databases">
        <title>Assistant Professor.</title>
        <authorList>
            <person name="Huq M.A."/>
        </authorList>
    </citation>
    <scope>NUCLEOTIDE SEQUENCE [LARGE SCALE GENOMIC DNA]</scope>
    <source>
        <strain evidence="10 11">MAH-29</strain>
    </source>
</reference>
<accession>A0ABS3Z347</accession>
<dbReference type="Pfam" id="PF02687">
    <property type="entry name" value="FtsX"/>
    <property type="match status" value="1"/>
</dbReference>
<feature type="domain" description="MacB-like periplasmic core" evidence="9">
    <location>
        <begin position="26"/>
        <end position="254"/>
    </location>
</feature>
<keyword evidence="5 7" id="KW-0472">Membrane</keyword>
<proteinExistence type="inferred from homology"/>
<dbReference type="PANTHER" id="PTHR30572:SF4">
    <property type="entry name" value="ABC TRANSPORTER PERMEASE YTRF"/>
    <property type="match status" value="1"/>
</dbReference>
<evidence type="ECO:0000259" key="8">
    <source>
        <dbReference type="Pfam" id="PF02687"/>
    </source>
</evidence>
<dbReference type="InterPro" id="IPR025857">
    <property type="entry name" value="MacB_PCD"/>
</dbReference>
<evidence type="ECO:0000256" key="6">
    <source>
        <dbReference type="ARBA" id="ARBA00038076"/>
    </source>
</evidence>
<dbReference type="InterPro" id="IPR050250">
    <property type="entry name" value="Macrolide_Exporter_MacB"/>
</dbReference>
<dbReference type="Pfam" id="PF12704">
    <property type="entry name" value="MacB_PCD"/>
    <property type="match status" value="1"/>
</dbReference>
<dbReference type="InterPro" id="IPR003838">
    <property type="entry name" value="ABC3_permease_C"/>
</dbReference>
<dbReference type="PANTHER" id="PTHR30572">
    <property type="entry name" value="MEMBRANE COMPONENT OF TRANSPORTER-RELATED"/>
    <property type="match status" value="1"/>
</dbReference>
<keyword evidence="11" id="KW-1185">Reference proteome</keyword>
<feature type="transmembrane region" description="Helical" evidence="7">
    <location>
        <begin position="27"/>
        <end position="47"/>
    </location>
</feature>
<evidence type="ECO:0000256" key="7">
    <source>
        <dbReference type="SAM" id="Phobius"/>
    </source>
</evidence>
<dbReference type="EMBL" id="JAGHKO010000014">
    <property type="protein sequence ID" value="MBO9204592.1"/>
    <property type="molecule type" value="Genomic_DNA"/>
</dbReference>
<sequence>MRRVLEILGSSLNLTWQEFKSHKIRTLLSLTGVAFGIFCIISVLATVDSLEYQVQKDIKALGTNTVYIDKWVYAGGPDYPWWRYVKRPSPSYEEMQLLKQKVPAASNVAFNINTNSYVGFENDVINSVNYYGITDEFVNIQPVDIELGRYLQPADYDFAANVIVMGYTIAETLFGKPEKAVGQTVVLKQGKRALVVGLIKKQGKSFVGGWEYDNSILMPLGFMKEMVREKTSNPIIMVQGKESVPMEQLRDELTGAMRSIRKLRPTQEDDFALNDIDAFSSFASEIFGGINKGGWSIAILSLIVGMFGVANIMFVTVRERTSQIGLKKAIGAKRSVILTEFLLESAFLCIMGGLLGLIIVFLLTLASKAIFGFAVFIAPGILVLAISICIIVGVLAGIIPASIAAKMDPVVAIRSK</sequence>
<dbReference type="RefSeq" id="WP_209143317.1">
    <property type="nucleotide sequence ID" value="NZ_JAGHKO010000014.1"/>
</dbReference>
<comment type="caution">
    <text evidence="10">The sequence shown here is derived from an EMBL/GenBank/DDBJ whole genome shotgun (WGS) entry which is preliminary data.</text>
</comment>
<feature type="transmembrane region" description="Helical" evidence="7">
    <location>
        <begin position="336"/>
        <end position="363"/>
    </location>
</feature>
<evidence type="ECO:0000313" key="11">
    <source>
        <dbReference type="Proteomes" id="UP000677244"/>
    </source>
</evidence>
<evidence type="ECO:0000256" key="1">
    <source>
        <dbReference type="ARBA" id="ARBA00004651"/>
    </source>
</evidence>
<comment type="subcellular location">
    <subcellularLocation>
        <location evidence="1">Cell membrane</location>
        <topology evidence="1">Multi-pass membrane protein</topology>
    </subcellularLocation>
</comment>
<evidence type="ECO:0000256" key="2">
    <source>
        <dbReference type="ARBA" id="ARBA00022475"/>
    </source>
</evidence>
<evidence type="ECO:0000259" key="9">
    <source>
        <dbReference type="Pfam" id="PF12704"/>
    </source>
</evidence>
<evidence type="ECO:0000256" key="5">
    <source>
        <dbReference type="ARBA" id="ARBA00023136"/>
    </source>
</evidence>
<evidence type="ECO:0000313" key="10">
    <source>
        <dbReference type="EMBL" id="MBO9204592.1"/>
    </source>
</evidence>
<dbReference type="Proteomes" id="UP000677244">
    <property type="component" value="Unassembled WGS sequence"/>
</dbReference>
<keyword evidence="4 7" id="KW-1133">Transmembrane helix</keyword>